<dbReference type="Proteomes" id="UP000321083">
    <property type="component" value="Unassembled WGS sequence"/>
</dbReference>
<keyword evidence="5" id="KW-1185">Reference proteome</keyword>
<reference evidence="4 5" key="1">
    <citation type="submission" date="2019-08" db="EMBL/GenBank/DDBJ databases">
        <title>100 year-old enigma solved: identification of Planctomyces bekefii, the type genus and species of the phylum Planctomycetes.</title>
        <authorList>
            <person name="Svetlana D.N."/>
            <person name="Overmann J."/>
        </authorList>
    </citation>
    <scope>NUCLEOTIDE SEQUENCE [LARGE SCALE GENOMIC DNA]</scope>
    <source>
        <strain evidence="4">Phe10_nw2017</strain>
    </source>
</reference>
<dbReference type="InterPro" id="IPR031107">
    <property type="entry name" value="Small_HSP"/>
</dbReference>
<feature type="domain" description="SHSP" evidence="3">
    <location>
        <begin position="27"/>
        <end position="138"/>
    </location>
</feature>
<dbReference type="InterPro" id="IPR008978">
    <property type="entry name" value="HSP20-like_chaperone"/>
</dbReference>
<dbReference type="PANTHER" id="PTHR11527">
    <property type="entry name" value="HEAT-SHOCK PROTEIN 20 FAMILY MEMBER"/>
    <property type="match status" value="1"/>
</dbReference>
<evidence type="ECO:0000313" key="5">
    <source>
        <dbReference type="Proteomes" id="UP000321083"/>
    </source>
</evidence>
<evidence type="ECO:0000313" key="4">
    <source>
        <dbReference type="EMBL" id="TWW11744.1"/>
    </source>
</evidence>
<dbReference type="Gene3D" id="2.60.40.790">
    <property type="match status" value="1"/>
</dbReference>
<dbReference type="InterPro" id="IPR002068">
    <property type="entry name" value="A-crystallin/Hsp20_dom"/>
</dbReference>
<gene>
    <name evidence="4" type="ORF">E3A20_04450</name>
</gene>
<reference evidence="4 5" key="2">
    <citation type="submission" date="2019-08" db="EMBL/GenBank/DDBJ databases">
        <authorList>
            <person name="Henke P."/>
        </authorList>
    </citation>
    <scope>NUCLEOTIDE SEQUENCE [LARGE SCALE GENOMIC DNA]</scope>
    <source>
        <strain evidence="4">Phe10_nw2017</strain>
    </source>
</reference>
<organism evidence="4 5">
    <name type="scientific">Planctomyces bekefii</name>
    <dbReference type="NCBI Taxonomy" id="1653850"/>
    <lineage>
        <taxon>Bacteria</taxon>
        <taxon>Pseudomonadati</taxon>
        <taxon>Planctomycetota</taxon>
        <taxon>Planctomycetia</taxon>
        <taxon>Planctomycetales</taxon>
        <taxon>Planctomycetaceae</taxon>
        <taxon>Planctomyces</taxon>
    </lineage>
</organism>
<dbReference type="SUPFAM" id="SSF49764">
    <property type="entry name" value="HSP20-like chaperones"/>
    <property type="match status" value="1"/>
</dbReference>
<evidence type="ECO:0000256" key="2">
    <source>
        <dbReference type="RuleBase" id="RU003616"/>
    </source>
</evidence>
<dbReference type="AlphaFoldDB" id="A0A5C6MFL7"/>
<dbReference type="CDD" id="cd06464">
    <property type="entry name" value="ACD_sHsps-like"/>
    <property type="match status" value="1"/>
</dbReference>
<evidence type="ECO:0000259" key="3">
    <source>
        <dbReference type="PROSITE" id="PS01031"/>
    </source>
</evidence>
<protein>
    <recommendedName>
        <fullName evidence="3">SHSP domain-containing protein</fullName>
    </recommendedName>
</protein>
<name>A0A5C6MFL7_9PLAN</name>
<dbReference type="PROSITE" id="PS01031">
    <property type="entry name" value="SHSP"/>
    <property type="match status" value="1"/>
</dbReference>
<sequence length="139" mass="15232">MQWNSLLNPANGPFVALRRDVERHLGMDSEPTYAGLSVVESEDRWTVSVDVPGLSEGNVNITVQDGLLVIEGERQLNAPENARIVFNDRSAGKFRRTLRLREGVDVNSIDAQLQHGVLTLTLQKTAEAGAKKIAIRAGN</sequence>
<comment type="similarity">
    <text evidence="1 2">Belongs to the small heat shock protein (HSP20) family.</text>
</comment>
<evidence type="ECO:0000256" key="1">
    <source>
        <dbReference type="PROSITE-ProRule" id="PRU00285"/>
    </source>
</evidence>
<comment type="caution">
    <text evidence="4">The sequence shown here is derived from an EMBL/GenBank/DDBJ whole genome shotgun (WGS) entry which is preliminary data.</text>
</comment>
<proteinExistence type="inferred from homology"/>
<dbReference type="Pfam" id="PF00011">
    <property type="entry name" value="HSP20"/>
    <property type="match status" value="1"/>
</dbReference>
<dbReference type="EMBL" id="SRHE01000052">
    <property type="protein sequence ID" value="TWW11744.1"/>
    <property type="molecule type" value="Genomic_DNA"/>
</dbReference>
<accession>A0A5C6MFL7</accession>